<reference evidence="2" key="1">
    <citation type="submission" date="2023-07" db="EMBL/GenBank/DDBJ databases">
        <title>Sorghum-associated microbial communities from plants grown in Nebraska, USA.</title>
        <authorList>
            <person name="Schachtman D."/>
        </authorList>
    </citation>
    <scope>NUCLEOTIDE SEQUENCE</scope>
    <source>
        <strain evidence="2">DS3754</strain>
    </source>
</reference>
<comment type="caution">
    <text evidence="2">The sequence shown here is derived from an EMBL/GenBank/DDBJ whole genome shotgun (WGS) entry which is preliminary data.</text>
</comment>
<dbReference type="RefSeq" id="WP_307685474.1">
    <property type="nucleotide sequence ID" value="NZ_JAUSRD010000008.1"/>
</dbReference>
<gene>
    <name evidence="2" type="ORF">J2W31_003465</name>
</gene>
<organism evidence="2 3">
    <name type="scientific">Variovorax boronicumulans</name>
    <dbReference type="NCBI Taxonomy" id="436515"/>
    <lineage>
        <taxon>Bacteria</taxon>
        <taxon>Pseudomonadati</taxon>
        <taxon>Pseudomonadota</taxon>
        <taxon>Betaproteobacteria</taxon>
        <taxon>Burkholderiales</taxon>
        <taxon>Comamonadaceae</taxon>
        <taxon>Variovorax</taxon>
    </lineage>
</organism>
<evidence type="ECO:0008006" key="4">
    <source>
        <dbReference type="Google" id="ProtNLM"/>
    </source>
</evidence>
<feature type="region of interest" description="Disordered" evidence="1">
    <location>
        <begin position="1"/>
        <end position="67"/>
    </location>
</feature>
<name>A0AAW8D3A7_9BURK</name>
<dbReference type="AlphaFoldDB" id="A0AAW8D3A7"/>
<protein>
    <recommendedName>
        <fullName evidence="4">Restriction endonuclease domain-containing protein</fullName>
    </recommendedName>
</protein>
<proteinExistence type="predicted"/>
<accession>A0AAW8D3A7</accession>
<dbReference type="EMBL" id="JAUSRD010000008">
    <property type="protein sequence ID" value="MDP9894341.1"/>
    <property type="molecule type" value="Genomic_DNA"/>
</dbReference>
<evidence type="ECO:0000313" key="2">
    <source>
        <dbReference type="EMBL" id="MDP9894341.1"/>
    </source>
</evidence>
<evidence type="ECO:0000256" key="1">
    <source>
        <dbReference type="SAM" id="MobiDB-lite"/>
    </source>
</evidence>
<evidence type="ECO:0000313" key="3">
    <source>
        <dbReference type="Proteomes" id="UP001242045"/>
    </source>
</evidence>
<feature type="compositionally biased region" description="Pro residues" evidence="1">
    <location>
        <begin position="14"/>
        <end position="62"/>
    </location>
</feature>
<dbReference type="Proteomes" id="UP001242045">
    <property type="component" value="Unassembled WGS sequence"/>
</dbReference>
<sequence length="320" mass="34335">MSALALDPLVATPIGPPPPAPDVPNPVPQPPPPPPPEGDPPPVVPPVTDPGFPPPVVEPPPMQTAGATATATAVAETADATATVPFGKLHARRLREIYRSAGWPCCDAIEVELLAGGFLERVRTSHGHETLRVTDAGIARIATTLTINRAALTPHEALVERVAREMTRGGRIAWRGLGLRARLPPLEEGGKPRWCMARPDVFSIRNTSVEAYAHPIVHEVKVSRADLLGDLRKPDKRAAYLDLGGECWYVLGNDARGRCIATPEEVPAECGVLVLEGERLVVARAAVHRPIERMPFAVWVALAKAQPISGFDEDVQDMLI</sequence>